<organism evidence="1 2">
    <name type="scientific">Microvirga terrae</name>
    <dbReference type="NCBI Taxonomy" id="2740529"/>
    <lineage>
        <taxon>Bacteria</taxon>
        <taxon>Pseudomonadati</taxon>
        <taxon>Pseudomonadota</taxon>
        <taxon>Alphaproteobacteria</taxon>
        <taxon>Hyphomicrobiales</taxon>
        <taxon>Methylobacteriaceae</taxon>
        <taxon>Microvirga</taxon>
    </lineage>
</organism>
<dbReference type="EMBL" id="CP102845">
    <property type="protein sequence ID" value="UVF20685.1"/>
    <property type="molecule type" value="Genomic_DNA"/>
</dbReference>
<accession>A0ABY5RTU9</accession>
<protein>
    <submittedName>
        <fullName evidence="1">Uncharacterized protein</fullName>
    </submittedName>
</protein>
<dbReference type="RefSeq" id="WP_173946935.1">
    <property type="nucleotide sequence ID" value="NZ_CP102845.1"/>
</dbReference>
<keyword evidence="2" id="KW-1185">Reference proteome</keyword>
<sequence>MRELDTAKRVLIETIVHDDGSSLAGGKDYDQDGHNYRDKVNAAQAPGQEWETFEEHRDAANNKTWQIYKYYGPTVEQERIVECGWDYSGQPWTRTELTRDGLLRETRLETWFDNGTRTVKEWNWSGQTWAWRETLYSGSTRLTEWEQYDGQRHIYREWNGGAAFDERETRTNAGGIMYYQHVVTGTQKTVHLWDVDQAQPWAERITTTVNGVIGRIETIYGDHKTVEVRDLTGTEEWTKHIQEWRGPNFKNKVEDKYYDGNKLINKPTWDFNGEDWESEEKRYDDGTVHYHKIVNDDSLTIVTETDTNGSDNWETKITKSREFASTMKTFAVITKYDGAPTESGITFDEFVKLTDHKGVEIWFENHIRANNGTPVFGYITDENGNGMSVTYLPGNLEKARAWEGLDPVF</sequence>
<reference evidence="1" key="1">
    <citation type="submission" date="2022-08" db="EMBL/GenBank/DDBJ databases">
        <title>Microvirga terrae sp. nov., isolated from soil.</title>
        <authorList>
            <person name="Kim K.H."/>
            <person name="Seo Y.L."/>
            <person name="Kim J.M."/>
            <person name="Lee J.K."/>
            <person name="Han D.M."/>
            <person name="Jeon C.O."/>
        </authorList>
    </citation>
    <scope>NUCLEOTIDE SEQUENCE</scope>
    <source>
        <strain evidence="1">R24</strain>
    </source>
</reference>
<evidence type="ECO:0000313" key="2">
    <source>
        <dbReference type="Proteomes" id="UP001017257"/>
    </source>
</evidence>
<evidence type="ECO:0000313" key="1">
    <source>
        <dbReference type="EMBL" id="UVF20685.1"/>
    </source>
</evidence>
<name>A0ABY5RTU9_9HYPH</name>
<proteinExistence type="predicted"/>
<gene>
    <name evidence="1" type="ORF">HPT29_006035</name>
</gene>
<dbReference type="Proteomes" id="UP001017257">
    <property type="component" value="Chromosome"/>
</dbReference>